<evidence type="ECO:0000313" key="1">
    <source>
        <dbReference type="EMBL" id="KAK6191485.1"/>
    </source>
</evidence>
<protein>
    <submittedName>
        <fullName evidence="1">Uncharacterized protein</fullName>
    </submittedName>
</protein>
<organism evidence="1 2">
    <name type="scientific">Patella caerulea</name>
    <name type="common">Rayed Mediterranean limpet</name>
    <dbReference type="NCBI Taxonomy" id="87958"/>
    <lineage>
        <taxon>Eukaryota</taxon>
        <taxon>Metazoa</taxon>
        <taxon>Spiralia</taxon>
        <taxon>Lophotrochozoa</taxon>
        <taxon>Mollusca</taxon>
        <taxon>Gastropoda</taxon>
        <taxon>Patellogastropoda</taxon>
        <taxon>Patelloidea</taxon>
        <taxon>Patellidae</taxon>
        <taxon>Patella</taxon>
    </lineage>
</organism>
<evidence type="ECO:0000313" key="2">
    <source>
        <dbReference type="Proteomes" id="UP001347796"/>
    </source>
</evidence>
<comment type="caution">
    <text evidence="1">The sequence shown here is derived from an EMBL/GenBank/DDBJ whole genome shotgun (WGS) entry which is preliminary data.</text>
</comment>
<gene>
    <name evidence="1" type="ORF">SNE40_003161</name>
</gene>
<reference evidence="1 2" key="1">
    <citation type="submission" date="2024-01" db="EMBL/GenBank/DDBJ databases">
        <title>The genome of the rayed Mediterranean limpet Patella caerulea (Linnaeus, 1758).</title>
        <authorList>
            <person name="Anh-Thu Weber A."/>
            <person name="Halstead-Nussloch G."/>
        </authorList>
    </citation>
    <scope>NUCLEOTIDE SEQUENCE [LARGE SCALE GENOMIC DNA]</scope>
    <source>
        <strain evidence="1">AATW-2023a</strain>
        <tissue evidence="1">Whole specimen</tissue>
    </source>
</reference>
<name>A0AAN8KHG7_PATCE</name>
<dbReference type="Proteomes" id="UP001347796">
    <property type="component" value="Unassembled WGS sequence"/>
</dbReference>
<accession>A0AAN8KHG7</accession>
<dbReference type="AlphaFoldDB" id="A0AAN8KHG7"/>
<sequence>MQGQLYMGIKKTAEGKRTYSTIKQPKAILPRGCKPSCKKNKQTLCDEFTDEDQQIIFDGVWKMDWNQKGVFISSNVDYDKPAEKKTIAEQSRRK</sequence>
<keyword evidence="2" id="KW-1185">Reference proteome</keyword>
<dbReference type="EMBL" id="JAZGQO010000002">
    <property type="protein sequence ID" value="KAK6191485.1"/>
    <property type="molecule type" value="Genomic_DNA"/>
</dbReference>
<proteinExistence type="predicted"/>